<evidence type="ECO:0000256" key="6">
    <source>
        <dbReference type="ARBA" id="ARBA00022801"/>
    </source>
</evidence>
<dbReference type="GO" id="GO:0070006">
    <property type="term" value="F:metalloaminopeptidase activity"/>
    <property type="evidence" value="ECO:0007669"/>
    <property type="project" value="InterPro"/>
</dbReference>
<feature type="binding site" evidence="8">
    <location>
        <position position="347"/>
    </location>
    <ligand>
        <name>Mn(2+)</name>
        <dbReference type="ChEBI" id="CHEBI:29035"/>
        <label>2</label>
    </ligand>
</feature>
<dbReference type="GO" id="GO:0030145">
    <property type="term" value="F:manganese ion binding"/>
    <property type="evidence" value="ECO:0007669"/>
    <property type="project" value="UniProtKB-UniRule"/>
</dbReference>
<dbReference type="Pfam" id="PF00883">
    <property type="entry name" value="Peptidase_M17"/>
    <property type="match status" value="1"/>
</dbReference>
<feature type="domain" description="Cytosol aminopeptidase" evidence="9">
    <location>
        <begin position="343"/>
        <end position="350"/>
    </location>
</feature>
<dbReference type="Pfam" id="PF02789">
    <property type="entry name" value="Peptidase_M17_N"/>
    <property type="match status" value="1"/>
</dbReference>
<comment type="similarity">
    <text evidence="3 8">Belongs to the peptidase M17 family.</text>
</comment>
<evidence type="ECO:0000256" key="1">
    <source>
        <dbReference type="ARBA" id="ARBA00000135"/>
    </source>
</evidence>
<dbReference type="InterPro" id="IPR011356">
    <property type="entry name" value="Leucine_aapep/pepB"/>
</dbReference>
<reference evidence="10" key="1">
    <citation type="journal article" date="2011" name="Environ. Microbiol.">
        <title>Genomic insights into the metabolic potential of the polycyclic aromatic hydrocarbon degrading sulfate-reducing Deltaproteobacterium N47.</title>
        <authorList>
            <person name="Bergmann F."/>
            <person name="Selesi D."/>
            <person name="Weinmaier T."/>
            <person name="Tischler P."/>
            <person name="Rattei T."/>
            <person name="Meckenstock R.U."/>
        </authorList>
    </citation>
    <scope>NUCLEOTIDE SEQUENCE</scope>
</reference>
<evidence type="ECO:0000256" key="5">
    <source>
        <dbReference type="ARBA" id="ARBA00022670"/>
    </source>
</evidence>
<dbReference type="Gene3D" id="3.40.630.10">
    <property type="entry name" value="Zn peptidases"/>
    <property type="match status" value="1"/>
</dbReference>
<evidence type="ECO:0000256" key="3">
    <source>
        <dbReference type="ARBA" id="ARBA00009528"/>
    </source>
</evidence>
<proteinExistence type="inferred from homology"/>
<dbReference type="NCBIfam" id="NF002074">
    <property type="entry name" value="PRK00913.1-4"/>
    <property type="match status" value="1"/>
</dbReference>
<dbReference type="NCBIfam" id="NF002073">
    <property type="entry name" value="PRK00913.1-2"/>
    <property type="match status" value="1"/>
</dbReference>
<dbReference type="InterPro" id="IPR023042">
    <property type="entry name" value="Peptidase_M17_leu_NH2_pept"/>
</dbReference>
<keyword evidence="8" id="KW-0963">Cytoplasm</keyword>
<feature type="binding site" evidence="8">
    <location>
        <position position="268"/>
    </location>
    <ligand>
        <name>Mn(2+)</name>
        <dbReference type="ChEBI" id="CHEBI:29035"/>
        <label>2</label>
    </ligand>
</feature>
<keyword evidence="5 8" id="KW-0645">Protease</keyword>
<dbReference type="InterPro" id="IPR000819">
    <property type="entry name" value="Peptidase_M17_C"/>
</dbReference>
<dbReference type="EC" id="3.4.11.1" evidence="8"/>
<comment type="catalytic activity">
    <reaction evidence="2 8">
        <text>Release of an N-terminal amino acid, preferentially leucine, but not glutamic or aspartic acids.</text>
        <dbReference type="EC" id="3.4.11.10"/>
    </reaction>
</comment>
<dbReference type="PANTHER" id="PTHR11963:SF23">
    <property type="entry name" value="CYTOSOL AMINOPEPTIDASE"/>
    <property type="match status" value="1"/>
</dbReference>
<comment type="function">
    <text evidence="8">Presumably involved in the processing and regular turnover of intracellular proteins. Catalyzes the removal of unsubstituted N-terminal amino acids from various peptides.</text>
</comment>
<dbReference type="SUPFAM" id="SSF53187">
    <property type="entry name" value="Zn-dependent exopeptidases"/>
    <property type="match status" value="1"/>
</dbReference>
<feature type="active site" evidence="8">
    <location>
        <position position="349"/>
    </location>
</feature>
<keyword evidence="7 8" id="KW-0464">Manganese</keyword>
<feature type="binding site" evidence="8">
    <location>
        <position position="263"/>
    </location>
    <ligand>
        <name>Mn(2+)</name>
        <dbReference type="ChEBI" id="CHEBI:29035"/>
        <label>2</label>
    </ligand>
</feature>
<feature type="binding site" evidence="8">
    <location>
        <position position="345"/>
    </location>
    <ligand>
        <name>Mn(2+)</name>
        <dbReference type="ChEBI" id="CHEBI:29035"/>
        <label>1</label>
    </ligand>
</feature>
<dbReference type="GO" id="GO:0005737">
    <property type="term" value="C:cytoplasm"/>
    <property type="evidence" value="ECO:0007669"/>
    <property type="project" value="UniProtKB-SubCell"/>
</dbReference>
<comment type="subcellular location">
    <subcellularLocation>
        <location evidence="8">Cytoplasm</location>
    </subcellularLocation>
</comment>
<accession>E1YI77</accession>
<dbReference type="PROSITE" id="PS00631">
    <property type="entry name" value="CYTOSOL_AP"/>
    <property type="match status" value="1"/>
</dbReference>
<feature type="active site" evidence="8">
    <location>
        <position position="275"/>
    </location>
</feature>
<evidence type="ECO:0000256" key="4">
    <source>
        <dbReference type="ARBA" id="ARBA00022438"/>
    </source>
</evidence>
<dbReference type="Gene3D" id="3.40.220.10">
    <property type="entry name" value="Leucine Aminopeptidase, subunit E, domain 1"/>
    <property type="match status" value="1"/>
</dbReference>
<keyword evidence="6 8" id="KW-0378">Hydrolase</keyword>
<dbReference type="NCBIfam" id="NF002083">
    <property type="entry name" value="PRK00913.3-5"/>
    <property type="match status" value="1"/>
</dbReference>
<dbReference type="HAMAP" id="MF_00181">
    <property type="entry name" value="Cytosol_peptidase_M17"/>
    <property type="match status" value="1"/>
</dbReference>
<dbReference type="EMBL" id="FR695874">
    <property type="protein sequence ID" value="CBX30346.1"/>
    <property type="molecule type" value="Genomic_DNA"/>
</dbReference>
<protein>
    <recommendedName>
        <fullName evidence="8">Probable cytosol aminopeptidase</fullName>
        <ecNumber evidence="8">3.4.11.1</ecNumber>
    </recommendedName>
    <alternativeName>
        <fullName evidence="8">Leucine aminopeptidase</fullName>
        <shortName evidence="8">LAP</shortName>
        <ecNumber evidence="8">3.4.11.10</ecNumber>
    </alternativeName>
    <alternativeName>
        <fullName evidence="8">Leucyl aminopeptidase</fullName>
    </alternativeName>
</protein>
<dbReference type="InterPro" id="IPR043472">
    <property type="entry name" value="Macro_dom-like"/>
</dbReference>
<dbReference type="GO" id="GO:0006508">
    <property type="term" value="P:proteolysis"/>
    <property type="evidence" value="ECO:0007669"/>
    <property type="project" value="UniProtKB-KW"/>
</dbReference>
<dbReference type="InterPro" id="IPR008283">
    <property type="entry name" value="Peptidase_M17_N"/>
</dbReference>
<dbReference type="PRINTS" id="PR00481">
    <property type="entry name" value="LAMNOPPTDASE"/>
</dbReference>
<comment type="catalytic activity">
    <reaction evidence="1 8">
        <text>Release of an N-terminal amino acid, Xaa-|-Yaa-, in which Xaa is preferably Leu, but may be other amino acids including Pro although not Arg or Lys, and Yaa may be Pro. Amino acid amides and methyl esters are also readily hydrolyzed, but rates on arylamides are exceedingly low.</text>
        <dbReference type="EC" id="3.4.11.1"/>
    </reaction>
</comment>
<comment type="cofactor">
    <cofactor evidence="8">
        <name>Mn(2+)</name>
        <dbReference type="ChEBI" id="CHEBI:29035"/>
    </cofactor>
    <text evidence="8">Binds 2 manganese ions per subunit.</text>
</comment>
<dbReference type="AlphaFoldDB" id="E1YI77"/>
<gene>
    <name evidence="8" type="primary">pepA</name>
    <name evidence="10" type="ORF">N47_D31550</name>
</gene>
<evidence type="ECO:0000256" key="2">
    <source>
        <dbReference type="ARBA" id="ARBA00000967"/>
    </source>
</evidence>
<feature type="binding site" evidence="8">
    <location>
        <position position="268"/>
    </location>
    <ligand>
        <name>Mn(2+)</name>
        <dbReference type="ChEBI" id="CHEBI:29035"/>
        <label>1</label>
    </ligand>
</feature>
<sequence>MTTRRNMLYLKTGKLNEFETDAVIIPVSEDSQIHDNETIISLIKKTDTAAEFKGAKGDELTFYDLPDIKSKRVVFLGLGKIKDISSESLRAICGKSVKKCIRNKLEDILIVVPSSGKLGMETKEALESMAEGAFLANHIFDKYKKEKKLTTLKKVGFFLEPKSGEKYEDLLSQVEIICSGTILAREWVSTPSNDKVPDILAKDIALEAKKENLKIKIFDEKKLKQLGFGSLLAVAQGSENKPRLLILEYSPKGAKKTIALIGKGITFDSGGINLKPAGSLEDMKMDMSGAATVAATLISAAKIKPGVKIIGAIPIAENMLSGDATRPGDIVKSYEGKTIEINNTDAEGRLILVDTISYIIKTYKPDTLIDVATLTGACVVALGERIAGVFSSDDELAESIIKSSNKTHERCWRMPLPEDYKEFLKSDFADISNMSTSRWGGAITASLFLSEFTNSTKWAHIDIAGPAYIKKATDYCGIGGTGFGVRLLCDLIIKL</sequence>
<feature type="binding site" evidence="8">
    <location>
        <position position="347"/>
    </location>
    <ligand>
        <name>Mn(2+)</name>
        <dbReference type="ChEBI" id="CHEBI:29035"/>
        <label>1</label>
    </ligand>
</feature>
<dbReference type="CDD" id="cd00433">
    <property type="entry name" value="Peptidase_M17"/>
    <property type="match status" value="1"/>
</dbReference>
<organism evidence="10">
    <name type="scientific">uncultured Desulfobacterium sp</name>
    <dbReference type="NCBI Taxonomy" id="201089"/>
    <lineage>
        <taxon>Bacteria</taxon>
        <taxon>Pseudomonadati</taxon>
        <taxon>Thermodesulfobacteriota</taxon>
        <taxon>Desulfobacteria</taxon>
        <taxon>Desulfobacterales</taxon>
        <taxon>Desulfobacteriaceae</taxon>
        <taxon>Desulfobacterium</taxon>
        <taxon>environmental samples</taxon>
    </lineage>
</organism>
<evidence type="ECO:0000259" key="9">
    <source>
        <dbReference type="PROSITE" id="PS00631"/>
    </source>
</evidence>
<dbReference type="EC" id="3.4.11.10" evidence="8"/>
<keyword evidence="8" id="KW-0479">Metal-binding</keyword>
<dbReference type="PANTHER" id="PTHR11963">
    <property type="entry name" value="LEUCINE AMINOPEPTIDASE-RELATED"/>
    <property type="match status" value="1"/>
</dbReference>
<dbReference type="SUPFAM" id="SSF52949">
    <property type="entry name" value="Macro domain-like"/>
    <property type="match status" value="1"/>
</dbReference>
<evidence type="ECO:0000313" key="10">
    <source>
        <dbReference type="EMBL" id="CBX30346.1"/>
    </source>
</evidence>
<keyword evidence="4 8" id="KW-0031">Aminopeptidase</keyword>
<evidence type="ECO:0000256" key="8">
    <source>
        <dbReference type="HAMAP-Rule" id="MF_00181"/>
    </source>
</evidence>
<feature type="binding site" evidence="8">
    <location>
        <position position="286"/>
    </location>
    <ligand>
        <name>Mn(2+)</name>
        <dbReference type="ChEBI" id="CHEBI:29035"/>
        <label>2</label>
    </ligand>
</feature>
<evidence type="ECO:0000256" key="7">
    <source>
        <dbReference type="ARBA" id="ARBA00023211"/>
    </source>
</evidence>
<name>E1YI77_9BACT</name>